<keyword evidence="2" id="KW-0812">Transmembrane</keyword>
<dbReference type="OrthoDB" id="272960at2"/>
<reference evidence="3 4" key="1">
    <citation type="submission" date="2019-02" db="EMBL/GenBank/DDBJ databases">
        <title>Deep-cultivation of Planctomycetes and their phenomic and genomic characterization uncovers novel biology.</title>
        <authorList>
            <person name="Wiegand S."/>
            <person name="Jogler M."/>
            <person name="Boedeker C."/>
            <person name="Pinto D."/>
            <person name="Vollmers J."/>
            <person name="Rivas-Marin E."/>
            <person name="Kohn T."/>
            <person name="Peeters S.H."/>
            <person name="Heuer A."/>
            <person name="Rast P."/>
            <person name="Oberbeckmann S."/>
            <person name="Bunk B."/>
            <person name="Jeske O."/>
            <person name="Meyerdierks A."/>
            <person name="Storesund J.E."/>
            <person name="Kallscheuer N."/>
            <person name="Luecker S."/>
            <person name="Lage O.M."/>
            <person name="Pohl T."/>
            <person name="Merkel B.J."/>
            <person name="Hornburger P."/>
            <person name="Mueller R.-W."/>
            <person name="Bruemmer F."/>
            <person name="Labrenz M."/>
            <person name="Spormann A.M."/>
            <person name="Op den Camp H."/>
            <person name="Overmann J."/>
            <person name="Amann R."/>
            <person name="Jetten M.S.M."/>
            <person name="Mascher T."/>
            <person name="Medema M.H."/>
            <person name="Devos D.P."/>
            <person name="Kaster A.-K."/>
            <person name="Ovreas L."/>
            <person name="Rohde M."/>
            <person name="Galperin M.Y."/>
            <person name="Jogler C."/>
        </authorList>
    </citation>
    <scope>NUCLEOTIDE SEQUENCE [LARGE SCALE GENOMIC DNA]</scope>
    <source>
        <strain evidence="3 4">Pan216</strain>
    </source>
</reference>
<organism evidence="3 4">
    <name type="scientific">Kolteria novifilia</name>
    <dbReference type="NCBI Taxonomy" id="2527975"/>
    <lineage>
        <taxon>Bacteria</taxon>
        <taxon>Pseudomonadati</taxon>
        <taxon>Planctomycetota</taxon>
        <taxon>Planctomycetia</taxon>
        <taxon>Kolteriales</taxon>
        <taxon>Kolteriaceae</taxon>
        <taxon>Kolteria</taxon>
    </lineage>
</organism>
<sequence>MQHDIEQLRNTSTPEEDASARAKRRRRRQRRVVGIILGGTFLGFLAIWFGSKPAVPTGPIRLERGADGELVANEGMPKASGLAVHAGKLQANNTFSSTSSESRSSPSFFTSRRLMFLNLSGHPLSERVGAELLEQIQSWKDVDQVDYLPKGFAPDSGMLAPDYIIALDLRSVDESGTPLARSLEATIRIEAGNTLSRSRSTMIDHLTPPIVQSRFEGEIRHRSTLQGIESPASRYKLASENIAEQIAERLRKKIDDLREKNGPLPELPDDFRPPYGKVPEFAFLDRLGAREVVSFHGFMNHNETLWSFKTDLPPDEILPPIAEELQALGWRKPNMSTKPENIIQLRTTKGPTVIQVYRHDDRHFGNVERSGKSRPDDKPTPSLYHVHYVDRMSGEEIKAAVANLLEEGGSLESILAFHRHLEKETARKVRDMLMAAEGKSAARWLQLAKLEDRFGTKEASLEALRTANLLRQVDPDASDLKSSIKSLAKRLGHEKLIDERPTSEEVAKLGLIELDPERTYGPIPFPEGETLRFFGVDTNGELTIVSWDIAPDGRIRVVESRDGGRSRSWATGVGSHMTRLKGRARVTFNVEDRDKDRPANLRVELKPTVAQKKVPKSVEAASTAEVP</sequence>
<evidence type="ECO:0000313" key="3">
    <source>
        <dbReference type="EMBL" id="QDU64711.1"/>
    </source>
</evidence>
<feature type="region of interest" description="Disordered" evidence="1">
    <location>
        <begin position="607"/>
        <end position="627"/>
    </location>
</feature>
<name>A0A518BCJ9_9BACT</name>
<dbReference type="RefSeq" id="WP_145263097.1">
    <property type="nucleotide sequence ID" value="NZ_CP036279.1"/>
</dbReference>
<dbReference type="KEGG" id="knv:Pan216_56020"/>
<accession>A0A518BCJ9</accession>
<evidence type="ECO:0000256" key="1">
    <source>
        <dbReference type="SAM" id="MobiDB-lite"/>
    </source>
</evidence>
<dbReference type="AlphaFoldDB" id="A0A518BCJ9"/>
<evidence type="ECO:0000313" key="4">
    <source>
        <dbReference type="Proteomes" id="UP000317093"/>
    </source>
</evidence>
<gene>
    <name evidence="3" type="ORF">Pan216_56020</name>
</gene>
<evidence type="ECO:0000256" key="2">
    <source>
        <dbReference type="SAM" id="Phobius"/>
    </source>
</evidence>
<feature type="transmembrane region" description="Helical" evidence="2">
    <location>
        <begin position="32"/>
        <end position="51"/>
    </location>
</feature>
<proteinExistence type="predicted"/>
<dbReference type="EMBL" id="CP036279">
    <property type="protein sequence ID" value="QDU64711.1"/>
    <property type="molecule type" value="Genomic_DNA"/>
</dbReference>
<dbReference type="Proteomes" id="UP000317093">
    <property type="component" value="Chromosome"/>
</dbReference>
<protein>
    <submittedName>
        <fullName evidence="3">Uncharacterized protein</fullName>
    </submittedName>
</protein>
<feature type="region of interest" description="Disordered" evidence="1">
    <location>
        <begin position="1"/>
        <end position="25"/>
    </location>
</feature>
<keyword evidence="2" id="KW-0472">Membrane</keyword>
<keyword evidence="2" id="KW-1133">Transmembrane helix</keyword>
<keyword evidence="4" id="KW-1185">Reference proteome</keyword>